<keyword evidence="2" id="KW-0812">Transmembrane</keyword>
<dbReference type="Proteomes" id="UP000002429">
    <property type="component" value="Plasmid pMOL28"/>
</dbReference>
<keyword evidence="4" id="KW-1185">Reference proteome</keyword>
<evidence type="ECO:0000313" key="4">
    <source>
        <dbReference type="Proteomes" id="UP000002429"/>
    </source>
</evidence>
<dbReference type="GeneID" id="92822969"/>
<gene>
    <name evidence="3" type="ordered locus">Rmet_6332</name>
</gene>
<keyword evidence="3" id="KW-0614">Plasmid</keyword>
<evidence type="ECO:0000256" key="1">
    <source>
        <dbReference type="SAM" id="Coils"/>
    </source>
</evidence>
<keyword evidence="1" id="KW-0175">Coiled coil</keyword>
<dbReference type="HOGENOM" id="CLU_2094833_0_0_4"/>
<sequence length="116" mass="12825">MTVENFWILFVAGATSAASSVGFLIQVWSARKTALEIEKLKLEIAALREAQRSARSRIALPTSEEVKDVVRAQRHYTRDKAPSSGNRPIQSEYGILGVLLGILALAGYLLWKHFIG</sequence>
<accession>Q1L9I5</accession>
<protein>
    <submittedName>
        <fullName evidence="3">Uncharacterized protein</fullName>
    </submittedName>
</protein>
<reference evidence="4" key="1">
    <citation type="journal article" date="2010" name="PLoS ONE">
        <title>The complete genome sequence of Cupriavidus metallidurans strain CH34, a master survivalist in harsh and anthropogenic environments.</title>
        <authorList>
            <person name="Janssen P.J."/>
            <person name="Van Houdt R."/>
            <person name="Moors H."/>
            <person name="Monsieurs P."/>
            <person name="Morin N."/>
            <person name="Michaux A."/>
            <person name="Benotmane M.A."/>
            <person name="Leys N."/>
            <person name="Vallaeys T."/>
            <person name="Lapidus A."/>
            <person name="Monchy S."/>
            <person name="Medigue C."/>
            <person name="Taghavi S."/>
            <person name="McCorkle S."/>
            <person name="Dunn J."/>
            <person name="van der Lelie D."/>
            <person name="Mergeay M."/>
        </authorList>
    </citation>
    <scope>NUCLEOTIDE SEQUENCE [LARGE SCALE GENOMIC DNA]</scope>
    <source>
        <strain evidence="4">ATCC 43123 / DSM 2839 / NBRC 102507 / CH34</strain>
    </source>
</reference>
<feature type="transmembrane region" description="Helical" evidence="2">
    <location>
        <begin position="6"/>
        <end position="25"/>
    </location>
</feature>
<evidence type="ECO:0000256" key="2">
    <source>
        <dbReference type="SAM" id="Phobius"/>
    </source>
</evidence>
<dbReference type="KEGG" id="rme:Rmet_6332"/>
<keyword evidence="2" id="KW-0472">Membrane</keyword>
<geneLocation type="plasmid" evidence="3 4">
    <name>pMOL28</name>
</geneLocation>
<evidence type="ECO:0000313" key="3">
    <source>
        <dbReference type="EMBL" id="ABF13191.1"/>
    </source>
</evidence>
<dbReference type="AlphaFoldDB" id="Q1L9I5"/>
<dbReference type="EMBL" id="CP000355">
    <property type="protein sequence ID" value="ABF13191.1"/>
    <property type="molecule type" value="Genomic_DNA"/>
</dbReference>
<dbReference type="RefSeq" id="WP_011514926.1">
    <property type="nucleotide sequence ID" value="NC_006525.1"/>
</dbReference>
<feature type="transmembrane region" description="Helical" evidence="2">
    <location>
        <begin position="93"/>
        <end position="111"/>
    </location>
</feature>
<organism evidence="3 4">
    <name type="scientific">Cupriavidus metallidurans (strain ATCC 43123 / DSM 2839 / NBRC 102507 / CH34)</name>
    <name type="common">Ralstonia metallidurans</name>
    <dbReference type="NCBI Taxonomy" id="266264"/>
    <lineage>
        <taxon>Bacteria</taxon>
        <taxon>Pseudomonadati</taxon>
        <taxon>Pseudomonadota</taxon>
        <taxon>Betaproteobacteria</taxon>
        <taxon>Burkholderiales</taxon>
        <taxon>Burkholderiaceae</taxon>
        <taxon>Cupriavidus</taxon>
    </lineage>
</organism>
<keyword evidence="2" id="KW-1133">Transmembrane helix</keyword>
<proteinExistence type="predicted"/>
<feature type="coiled-coil region" evidence="1">
    <location>
        <begin position="30"/>
        <end position="57"/>
    </location>
</feature>
<name>Q1L9I5_CUPMC</name>